<dbReference type="CGD" id="CAL0000166565">
    <property type="gene designation" value="Cd36_70960"/>
</dbReference>
<dbReference type="SUPFAM" id="SSF48371">
    <property type="entry name" value="ARM repeat"/>
    <property type="match status" value="1"/>
</dbReference>
<dbReference type="eggNOG" id="KOG1248">
    <property type="taxonomic scope" value="Eukaryota"/>
</dbReference>
<dbReference type="VEuPathDB" id="FungiDB:CD36_70960"/>
<dbReference type="Pfam" id="PF25772">
    <property type="entry name" value="HEAT_RRP12_N"/>
    <property type="match status" value="1"/>
</dbReference>
<feature type="compositionally biased region" description="Basic and acidic residues" evidence="4">
    <location>
        <begin position="1107"/>
        <end position="1120"/>
    </location>
</feature>
<keyword evidence="3" id="KW-0539">Nucleus</keyword>
<dbReference type="InterPro" id="IPR016024">
    <property type="entry name" value="ARM-type_fold"/>
</dbReference>
<evidence type="ECO:0000313" key="9">
    <source>
        <dbReference type="Proteomes" id="UP000002605"/>
    </source>
</evidence>
<dbReference type="RefSeq" id="XP_002421316.1">
    <property type="nucleotide sequence ID" value="XM_002421271.1"/>
</dbReference>
<feature type="compositionally biased region" description="Basic residues" evidence="4">
    <location>
        <begin position="1186"/>
        <end position="1209"/>
    </location>
</feature>
<dbReference type="InterPro" id="IPR011989">
    <property type="entry name" value="ARM-like"/>
</dbReference>
<comment type="similarity">
    <text evidence="2">Belongs to the RRP12 family.</text>
</comment>
<dbReference type="HOGENOM" id="CLU_003753_1_0_1"/>
<organism evidence="8 9">
    <name type="scientific">Candida dubliniensis (strain CD36 / ATCC MYA-646 / CBS 7987 / NCPF 3949 / NRRL Y-17841)</name>
    <name type="common">Yeast</name>
    <dbReference type="NCBI Taxonomy" id="573826"/>
    <lineage>
        <taxon>Eukaryota</taxon>
        <taxon>Fungi</taxon>
        <taxon>Dikarya</taxon>
        <taxon>Ascomycota</taxon>
        <taxon>Saccharomycotina</taxon>
        <taxon>Pichiomycetes</taxon>
        <taxon>Debaryomycetaceae</taxon>
        <taxon>Candida/Lodderomyces clade</taxon>
        <taxon>Candida</taxon>
    </lineage>
</organism>
<comment type="subcellular location">
    <subcellularLocation>
        <location evidence="1">Nucleus</location>
    </subcellularLocation>
</comment>
<evidence type="ECO:0000259" key="6">
    <source>
        <dbReference type="Pfam" id="PF25772"/>
    </source>
</evidence>
<evidence type="ECO:0000256" key="3">
    <source>
        <dbReference type="ARBA" id="ARBA00023242"/>
    </source>
</evidence>
<feature type="domain" description="RRP12 HEAT" evidence="5">
    <location>
        <begin position="352"/>
        <end position="651"/>
    </location>
</feature>
<dbReference type="Gene3D" id="1.25.10.10">
    <property type="entry name" value="Leucine-rich Repeat Variant"/>
    <property type="match status" value="1"/>
</dbReference>
<evidence type="ECO:0000313" key="8">
    <source>
        <dbReference type="EMBL" id="CAX40650.1"/>
    </source>
</evidence>
<dbReference type="InterPro" id="IPR057860">
    <property type="entry name" value="HEAT_RRP12_N"/>
</dbReference>
<feature type="region of interest" description="Disordered" evidence="4">
    <location>
        <begin position="1100"/>
        <end position="1141"/>
    </location>
</feature>
<dbReference type="Pfam" id="PF08161">
    <property type="entry name" value="RRP12_HEAT"/>
    <property type="match status" value="1"/>
</dbReference>
<dbReference type="AlphaFoldDB" id="B9WJK6"/>
<dbReference type="PANTHER" id="PTHR48287">
    <property type="entry name" value="ARM REPEAT SUPERFAMILY PROTEIN"/>
    <property type="match status" value="1"/>
</dbReference>
<dbReference type="KEGG" id="cdu:CD36_70960"/>
<evidence type="ECO:0000313" key="7">
    <source>
        <dbReference type="CGD" id="CAL0000166565"/>
    </source>
</evidence>
<feature type="region of interest" description="Disordered" evidence="4">
    <location>
        <begin position="1012"/>
        <end position="1038"/>
    </location>
</feature>
<accession>B9WJK6</accession>
<dbReference type="EMBL" id="FM992694">
    <property type="protein sequence ID" value="CAX40650.1"/>
    <property type="molecule type" value="Genomic_DNA"/>
</dbReference>
<reference evidence="8 9" key="1">
    <citation type="journal article" date="2009" name="Genome Res.">
        <title>Comparative genomics of the fungal pathogens Candida dubliniensis and Candida albicans.</title>
        <authorList>
            <person name="Jackson A.P."/>
            <person name="Gamble J.A."/>
            <person name="Yeomans T."/>
            <person name="Moran G.P."/>
            <person name="Saunders D."/>
            <person name="Harris D."/>
            <person name="Aslett M."/>
            <person name="Barrell J.F."/>
            <person name="Butler G."/>
            <person name="Citiulo F."/>
            <person name="Coleman D.C."/>
            <person name="de Groot P.W.J."/>
            <person name="Goodwin T.J."/>
            <person name="Quail M.A."/>
            <person name="McQuillan J."/>
            <person name="Munro C.A."/>
            <person name="Pain A."/>
            <person name="Poulter R.T."/>
            <person name="Rajandream M.A."/>
            <person name="Renauld H."/>
            <person name="Spiering M.J."/>
            <person name="Tivey A."/>
            <person name="Gow N.A.R."/>
            <person name="Barrell B."/>
            <person name="Sullivan D.J."/>
            <person name="Berriman M."/>
        </authorList>
    </citation>
    <scope>NUCLEOTIDE SEQUENCE [LARGE SCALE GENOMIC DNA]</scope>
    <source>
        <strain evidence="9">CD36 / ATCC MYA-646 / CBS 7987 / NCPF 3949 / NRRL Y-17841</strain>
    </source>
</reference>
<name>B9WJK6_CANDC</name>
<keyword evidence="9" id="KW-1185">Reference proteome</keyword>
<evidence type="ECO:0000256" key="2">
    <source>
        <dbReference type="ARBA" id="ARBA00007690"/>
    </source>
</evidence>
<dbReference type="PANTHER" id="PTHR48287:SF1">
    <property type="entry name" value="ARM REPEAT SUPERFAMILY PROTEIN"/>
    <property type="match status" value="1"/>
</dbReference>
<evidence type="ECO:0000256" key="4">
    <source>
        <dbReference type="SAM" id="MobiDB-lite"/>
    </source>
</evidence>
<dbReference type="OrthoDB" id="2192888at2759"/>
<gene>
    <name evidence="7" type="ordered locus">Cd36_70960</name>
    <name evidence="8" type="ORF">CD36_70960</name>
</gene>
<dbReference type="Proteomes" id="UP000002605">
    <property type="component" value="Chromosome 7"/>
</dbReference>
<dbReference type="GeneID" id="8049283"/>
<dbReference type="GO" id="GO:0005634">
    <property type="term" value="C:nucleus"/>
    <property type="evidence" value="ECO:0007669"/>
    <property type="project" value="UniProtKB-SubCell"/>
</dbReference>
<dbReference type="InterPro" id="IPR052087">
    <property type="entry name" value="RRP12"/>
</dbReference>
<sequence length="1209" mass="134917">MNDNNPDGGLAIDSFELEDKLSKIRSQINSKLENQKHLAIILSAVEENIEEQKNDKTPVAYFVSFLSLLDQCISNDQILDSNLAATTAYFLDLVFPFTPTPLLRSKFNQILAKLAQPLTLENAEAALVRSTIGALESLLLAQDGSSWSSKGQVSPKRAFLALLETSFDPRPKVRKRAQEAVSKILSNPPASPSPTHVAAPLAADAALTQLSNLLNTYKTQKKNKEVNSQIIHVLQLIKMITSTNSWPVNKIEELCDILLEISKTSDQFLVSSAFGAFEGLFQSMTDVIDVEKFTRVLNVIFDLKPSINDTHLAASWLAVVAKALESFALLSAESCVTKLPTVLPIVSSYLASESKDIYSSASQCLIAIVSQSIPDKFLLQPSATNGITSEIYEAVDDTITYINKMIEEILFSIKYQNATKEILEFTTATILKLRSRANPDFLGVLKNVGDLRTNETDNFPYNKEAEDVIAASISSMGPEVVLSVLPLNLTGENGGPGRAWLLPILRDNVRFAELDFYKNSILPNIEFFNSKIEQSDNKESINSKIFQTIVDQIWSLLPHFCDLPKDLTSAFDEAFATKLSDLMFAKVELRVPICHAWRLLVESNVAYRDGALDEDLLMQQEFPKEEARKNVEYLSTIAGNILTVLFNVFTYTVADSRGFVLETIETYLNITPKDELATTFDKVCGMLKQAMDEEAGQTSQQQSKTEIPSTSITMMDLIVAMAKYVPESSHNALFSIFVATVSLAKNPLMQKRAYRIISRMAETETGKQSILKFIGEIERVLIETIEQTHNSARSSRLNAILLVLELLPSTDLYFIPSILQEIIMATKDVNERSRGLSYQILIKMGQKMNDGGVIENSRVPGFDSDVPNSSASLTEFFTMVSAGLAAQNPHMISATITAISCLIFEFKDVLPTDVLLEIASTVELFLTHNSREIAKSAIGFVKVEVLSLPEDMVKQNLSELLSKLMRWSHEHKGHFKSKVKHILERLIRKFGVEEVERCIPEEDKKLVANIKKSRNRAKRKQEAEAEAEGEAASNHNSEKKFVSAYEEALYDSDISEDEVDIYDEDANRQKKAGKSNQFILETGDEPLNLLDRQALAHISSSKPKKFTKQDLQNKKEEFKTKNGKLVFKEDNEEDPLANKGSGIDAYLDAVKQAPIRGQKNKLKFKRSRNEEDNWSDDDAESSPVLKKGKTLGKSKISKPKQKFKAKKKL</sequence>
<feature type="region of interest" description="Disordered" evidence="4">
    <location>
        <begin position="1157"/>
        <end position="1209"/>
    </location>
</feature>
<evidence type="ECO:0000259" key="5">
    <source>
        <dbReference type="Pfam" id="PF08161"/>
    </source>
</evidence>
<protein>
    <submittedName>
        <fullName evidence="8">Ribosome export protein, putative</fullName>
    </submittedName>
</protein>
<proteinExistence type="inferred from homology"/>
<dbReference type="InterPro" id="IPR012978">
    <property type="entry name" value="HEAT_RRP12"/>
</dbReference>
<feature type="domain" description="RRP12 N-terminal HEAT" evidence="6">
    <location>
        <begin position="29"/>
        <end position="243"/>
    </location>
</feature>
<evidence type="ECO:0000256" key="1">
    <source>
        <dbReference type="ARBA" id="ARBA00004123"/>
    </source>
</evidence>